<reference evidence="1" key="1">
    <citation type="submission" date="2022-12" db="EMBL/GenBank/DDBJ databases">
        <title>B. miyamotoi WGS.</title>
        <authorList>
            <person name="Kuleshov K.V."/>
            <person name="Hoornstra D."/>
            <person name="Hovius J.W."/>
            <person name="Platonov A.E."/>
            <person name="Telford S.R. III."/>
        </authorList>
    </citation>
    <scope>NUCLEOTIDE SEQUENCE</scope>
    <source>
        <strain evidence="1">410</strain>
    </source>
</reference>
<protein>
    <submittedName>
        <fullName evidence="1">Uncharacterized protein</fullName>
    </submittedName>
</protein>
<name>A0AAQ2WXH4_9SPIR</name>
<dbReference type="Proteomes" id="UP001164544">
    <property type="component" value="Chromosome"/>
</dbReference>
<dbReference type="EMBL" id="CP114637">
    <property type="protein sequence ID" value="WAZ91198.1"/>
    <property type="molecule type" value="Genomic_DNA"/>
</dbReference>
<accession>A0AAQ2WXH4</accession>
<gene>
    <name evidence="1" type="ORF">O5398_03640</name>
</gene>
<proteinExistence type="predicted"/>
<organism evidence="1 2">
    <name type="scientific">Borrelia miyamotoi</name>
    <dbReference type="NCBI Taxonomy" id="47466"/>
    <lineage>
        <taxon>Bacteria</taxon>
        <taxon>Pseudomonadati</taxon>
        <taxon>Spirochaetota</taxon>
        <taxon>Spirochaetia</taxon>
        <taxon>Spirochaetales</taxon>
        <taxon>Borreliaceae</taxon>
        <taxon>Borrelia</taxon>
    </lineage>
</organism>
<evidence type="ECO:0000313" key="1">
    <source>
        <dbReference type="EMBL" id="WAZ91198.1"/>
    </source>
</evidence>
<evidence type="ECO:0000313" key="2">
    <source>
        <dbReference type="Proteomes" id="UP001164544"/>
    </source>
</evidence>
<dbReference type="AlphaFoldDB" id="A0AAQ2WXH4"/>
<sequence length="83" mass="9465">MTFIERALTSFFRINFANKNTRFKKIKFFTESLEKISKIIGIKSKVNNVLAIIPPIKVKAIGLIRALSLESANARGKIPHYRC</sequence>